<dbReference type="Proteomes" id="UP000002028">
    <property type="component" value="Chromosome"/>
</dbReference>
<proteinExistence type="predicted"/>
<dbReference type="eggNOG" id="COG0438">
    <property type="taxonomic scope" value="Bacteria"/>
</dbReference>
<dbReference type="InterPro" id="IPR050194">
    <property type="entry name" value="Glycosyltransferase_grp1"/>
</dbReference>
<feature type="domain" description="Glycosyltransferase subfamily 4-like N-terminal" evidence="2">
    <location>
        <begin position="15"/>
        <end position="166"/>
    </location>
</feature>
<dbReference type="InterPro" id="IPR028098">
    <property type="entry name" value="Glyco_trans_4-like_N"/>
</dbReference>
<dbReference type="SUPFAM" id="SSF53756">
    <property type="entry name" value="UDP-Glycosyltransferase/glycogen phosphorylase"/>
    <property type="match status" value="1"/>
</dbReference>
<dbReference type="EMBL" id="CP001769">
    <property type="protein sequence ID" value="ADB40343.1"/>
    <property type="molecule type" value="Genomic_DNA"/>
</dbReference>
<name>D2QLQ3_SPILD</name>
<dbReference type="PANTHER" id="PTHR45947:SF3">
    <property type="entry name" value="SULFOQUINOVOSYL TRANSFERASE SQD2"/>
    <property type="match status" value="1"/>
</dbReference>
<keyword evidence="3" id="KW-0808">Transferase</keyword>
<dbReference type="STRING" id="504472.Slin_4362"/>
<keyword evidence="4" id="KW-1185">Reference proteome</keyword>
<dbReference type="Gene3D" id="3.40.50.2000">
    <property type="entry name" value="Glycogen Phosphorylase B"/>
    <property type="match status" value="2"/>
</dbReference>
<feature type="domain" description="Glycosyl transferase family 1" evidence="1">
    <location>
        <begin position="198"/>
        <end position="346"/>
    </location>
</feature>
<dbReference type="HOGENOM" id="CLU_009583_2_5_10"/>
<dbReference type="KEGG" id="sli:Slin_4362"/>
<reference evidence="3 4" key="1">
    <citation type="journal article" date="2010" name="Stand. Genomic Sci.">
        <title>Complete genome sequence of Spirosoma linguale type strain (1).</title>
        <authorList>
            <person name="Lail K."/>
            <person name="Sikorski J."/>
            <person name="Saunders E."/>
            <person name="Lapidus A."/>
            <person name="Glavina Del Rio T."/>
            <person name="Copeland A."/>
            <person name="Tice H."/>
            <person name="Cheng J.-F."/>
            <person name="Lucas S."/>
            <person name="Nolan M."/>
            <person name="Bruce D."/>
            <person name="Goodwin L."/>
            <person name="Pitluck S."/>
            <person name="Ivanova N."/>
            <person name="Mavromatis K."/>
            <person name="Ovchinnikova G."/>
            <person name="Pati A."/>
            <person name="Chen A."/>
            <person name="Palaniappan K."/>
            <person name="Land M."/>
            <person name="Hauser L."/>
            <person name="Chang Y.-J."/>
            <person name="Jeffries C.D."/>
            <person name="Chain P."/>
            <person name="Brettin T."/>
            <person name="Detter J.C."/>
            <person name="Schuetze A."/>
            <person name="Rohde M."/>
            <person name="Tindall B.J."/>
            <person name="Goeker M."/>
            <person name="Bristow J."/>
            <person name="Eisen J.A."/>
            <person name="Markowitz V."/>
            <person name="Hugenholtz P."/>
            <person name="Kyrpides N.C."/>
            <person name="Klenk H.-P."/>
            <person name="Chen F."/>
        </authorList>
    </citation>
    <scope>NUCLEOTIDE SEQUENCE [LARGE SCALE GENOMIC DNA]</scope>
    <source>
        <strain evidence="4">ATCC 33905 / DSM 74 / LMG 10896 / Claus 1</strain>
    </source>
</reference>
<evidence type="ECO:0000313" key="4">
    <source>
        <dbReference type="Proteomes" id="UP000002028"/>
    </source>
</evidence>
<dbReference type="CAZy" id="GT4">
    <property type="family name" value="Glycosyltransferase Family 4"/>
</dbReference>
<dbReference type="AlphaFoldDB" id="D2QLQ3"/>
<dbReference type="GO" id="GO:0016757">
    <property type="term" value="F:glycosyltransferase activity"/>
    <property type="evidence" value="ECO:0007669"/>
    <property type="project" value="InterPro"/>
</dbReference>
<dbReference type="Pfam" id="PF13439">
    <property type="entry name" value="Glyco_transf_4"/>
    <property type="match status" value="1"/>
</dbReference>
<evidence type="ECO:0000259" key="1">
    <source>
        <dbReference type="Pfam" id="PF00534"/>
    </source>
</evidence>
<dbReference type="RefSeq" id="WP_012928848.1">
    <property type="nucleotide sequence ID" value="NC_013730.1"/>
</dbReference>
<evidence type="ECO:0000259" key="2">
    <source>
        <dbReference type="Pfam" id="PF13439"/>
    </source>
</evidence>
<dbReference type="PANTHER" id="PTHR45947">
    <property type="entry name" value="SULFOQUINOVOSYL TRANSFERASE SQD2"/>
    <property type="match status" value="1"/>
</dbReference>
<accession>D2QLQ3</accession>
<gene>
    <name evidence="3" type="ordered locus">Slin_4362</name>
</gene>
<sequence length="390" mass="43540">MNVLIATYLAPNSPSGVVTYTKALADDLADAGVGVHTVDATNTPVLWRKFLGILKRVMRPMGGAFFVLYDEFAYFTGIYLSARKLRGANIDLIHAQDPRSGVAAYLALGRRAPIVLTCHFNDDPIKELVDHFVLKPGFTKRLTNWYAYLFSYISNYVFVSNYAYTQSKHLLPANVNRQILRNTVKLTGSVSKSRPAELAPDTFIISNVGYIDERKNQKLLLEIGRELRSQGIHNFIIWLIGDGPKRAEYEQLAQQSDLNNHVRFMGRQAAPWQLVAQSDLYVHTALNDNCPYSIVEAFAVETPVLALPVGGIPEMLPKDAGLFVGTTPADLADEVAYYMEPARREQLIDDQRANAAVSFNHRANLEKLLSFYRQTVDVSADTVTQLTPVL</sequence>
<organism evidence="3 4">
    <name type="scientific">Spirosoma linguale (strain ATCC 33905 / DSM 74 / LMG 10896 / Claus 1)</name>
    <dbReference type="NCBI Taxonomy" id="504472"/>
    <lineage>
        <taxon>Bacteria</taxon>
        <taxon>Pseudomonadati</taxon>
        <taxon>Bacteroidota</taxon>
        <taxon>Cytophagia</taxon>
        <taxon>Cytophagales</taxon>
        <taxon>Cytophagaceae</taxon>
        <taxon>Spirosoma</taxon>
    </lineage>
</organism>
<evidence type="ECO:0000313" key="3">
    <source>
        <dbReference type="EMBL" id="ADB40343.1"/>
    </source>
</evidence>
<dbReference type="InterPro" id="IPR001296">
    <property type="entry name" value="Glyco_trans_1"/>
</dbReference>
<dbReference type="Pfam" id="PF00534">
    <property type="entry name" value="Glycos_transf_1"/>
    <property type="match status" value="1"/>
</dbReference>
<dbReference type="CDD" id="cd03801">
    <property type="entry name" value="GT4_PimA-like"/>
    <property type="match status" value="1"/>
</dbReference>
<protein>
    <submittedName>
        <fullName evidence="3">Glycosyl transferase group 1</fullName>
    </submittedName>
</protein>